<accession>A0A1F6DAA2</accession>
<proteinExistence type="inferred from homology"/>
<dbReference type="InterPro" id="IPR036034">
    <property type="entry name" value="PDZ_sf"/>
</dbReference>
<keyword evidence="3 5" id="KW-0378">Hydrolase</keyword>
<dbReference type="InterPro" id="IPR004447">
    <property type="entry name" value="Peptidase_S41A"/>
</dbReference>
<dbReference type="InterPro" id="IPR029045">
    <property type="entry name" value="ClpP/crotonase-like_dom_sf"/>
</dbReference>
<dbReference type="CDD" id="cd07560">
    <property type="entry name" value="Peptidase_S41_CPP"/>
    <property type="match status" value="1"/>
</dbReference>
<dbReference type="PANTHER" id="PTHR32060:SF30">
    <property type="entry name" value="CARBOXY-TERMINAL PROCESSING PROTEASE CTPA"/>
    <property type="match status" value="1"/>
</dbReference>
<dbReference type="EMBL" id="MFLA01000035">
    <property type="protein sequence ID" value="OGG58270.1"/>
    <property type="molecule type" value="Genomic_DNA"/>
</dbReference>
<dbReference type="InterPro" id="IPR001478">
    <property type="entry name" value="PDZ"/>
</dbReference>
<dbReference type="NCBIfam" id="TIGR00225">
    <property type="entry name" value="prc"/>
    <property type="match status" value="1"/>
</dbReference>
<feature type="chain" id="PRO_5009523769" description="PDZ domain-containing protein" evidence="7">
    <location>
        <begin position="24"/>
        <end position="604"/>
    </location>
</feature>
<organism evidence="9 10">
    <name type="scientific">Candidatus Kaiserbacteria bacterium RIFCSPHIGHO2_01_FULL_56_24</name>
    <dbReference type="NCBI Taxonomy" id="1798487"/>
    <lineage>
        <taxon>Bacteria</taxon>
        <taxon>Candidatus Kaiseribacteriota</taxon>
    </lineage>
</organism>
<sequence>MRQKLFTAGWILLLLLHAPVADAAARTLSPVTVVVEQSATVALQENTRRVSRGEFLRLAVDAFYGATDREFSAPYANIPEDARNAIGLARSLGAVQEWGSAGQWDQAVTRGEMLDTLFKLARMEPQAGGQAGRWSDVRGTRAERLAAQAESWNLLTPLTSRTFGWSRAVPSAELQTAIEHFGARLKLPLSLPELAARPVPDRSKLIPRERPARSQGTTGTSPGKITIERPGMNSGRSISRTDLPRNDLLKTVWGIVQEKFLYQDRIDQDEIAYSIAETILQKLGDPYTTFLRPKSNERFQEQIEGGNTFFGIGAHVRAHAEGGVEIVTPLQASPAMKAGVLPGDRIVAIDGVNVEKMELNDAIERIRGQDGTTVKLTIIRKDMGSQMIIPIVRAQIVIRDLIVSEQEGIAIVQLNNFSREAQAQFNGAMKDMMAKVPAPKGVILDLRNDPGGLLDAAILVASHFLKEGDPVVSVKRRNDVEVYKAVGGQRPIPMTLPVIVLVNKGSASASEIVAGALKDHKRAEIMGQTTFGKGTVQEVDEFSVESGKSPAAVKVTVAKWLTPNGSEIDGKGIEPTIPFPESTVGARDEMLLEAIRLLKAKMGR</sequence>
<protein>
    <recommendedName>
        <fullName evidence="8">PDZ domain-containing protein</fullName>
    </recommendedName>
</protein>
<dbReference type="Proteomes" id="UP000176377">
    <property type="component" value="Unassembled WGS sequence"/>
</dbReference>
<dbReference type="InterPro" id="IPR041489">
    <property type="entry name" value="PDZ_6"/>
</dbReference>
<dbReference type="Pfam" id="PF03572">
    <property type="entry name" value="Peptidase_S41"/>
    <property type="match status" value="1"/>
</dbReference>
<keyword evidence="2 5" id="KW-0645">Protease</keyword>
<dbReference type="GO" id="GO:0030288">
    <property type="term" value="C:outer membrane-bounded periplasmic space"/>
    <property type="evidence" value="ECO:0007669"/>
    <property type="project" value="TreeGrafter"/>
</dbReference>
<evidence type="ECO:0000313" key="9">
    <source>
        <dbReference type="EMBL" id="OGG58270.1"/>
    </source>
</evidence>
<feature type="compositionally biased region" description="Polar residues" evidence="6">
    <location>
        <begin position="214"/>
        <end position="223"/>
    </location>
</feature>
<dbReference type="Pfam" id="PF17820">
    <property type="entry name" value="PDZ_6"/>
    <property type="match status" value="1"/>
</dbReference>
<evidence type="ECO:0000256" key="3">
    <source>
        <dbReference type="ARBA" id="ARBA00022801"/>
    </source>
</evidence>
<evidence type="ECO:0000256" key="7">
    <source>
        <dbReference type="SAM" id="SignalP"/>
    </source>
</evidence>
<dbReference type="CDD" id="cd06782">
    <property type="entry name" value="cpPDZ_CPP-like"/>
    <property type="match status" value="1"/>
</dbReference>
<dbReference type="PANTHER" id="PTHR32060">
    <property type="entry name" value="TAIL-SPECIFIC PROTEASE"/>
    <property type="match status" value="1"/>
</dbReference>
<dbReference type="SUPFAM" id="SSF50156">
    <property type="entry name" value="PDZ domain-like"/>
    <property type="match status" value="1"/>
</dbReference>
<feature type="region of interest" description="Disordered" evidence="6">
    <location>
        <begin position="208"/>
        <end position="241"/>
    </location>
</feature>
<keyword evidence="4 5" id="KW-0720">Serine protease</keyword>
<name>A0A1F6DAA2_9BACT</name>
<evidence type="ECO:0000256" key="2">
    <source>
        <dbReference type="ARBA" id="ARBA00022670"/>
    </source>
</evidence>
<dbReference type="FunFam" id="2.30.42.10:FF:000063">
    <property type="entry name" value="Peptidase, S41 family"/>
    <property type="match status" value="1"/>
</dbReference>
<dbReference type="GO" id="GO:0004175">
    <property type="term" value="F:endopeptidase activity"/>
    <property type="evidence" value="ECO:0007669"/>
    <property type="project" value="TreeGrafter"/>
</dbReference>
<evidence type="ECO:0000259" key="8">
    <source>
        <dbReference type="PROSITE" id="PS50106"/>
    </source>
</evidence>
<keyword evidence="7" id="KW-0732">Signal</keyword>
<evidence type="ECO:0000256" key="4">
    <source>
        <dbReference type="ARBA" id="ARBA00022825"/>
    </source>
</evidence>
<dbReference type="SUPFAM" id="SSF52096">
    <property type="entry name" value="ClpP/crotonase"/>
    <property type="match status" value="1"/>
</dbReference>
<dbReference type="Gene3D" id="3.90.226.10">
    <property type="entry name" value="2-enoyl-CoA Hydratase, Chain A, domain 1"/>
    <property type="match status" value="1"/>
</dbReference>
<dbReference type="GO" id="GO:0007165">
    <property type="term" value="P:signal transduction"/>
    <property type="evidence" value="ECO:0007669"/>
    <property type="project" value="TreeGrafter"/>
</dbReference>
<comment type="caution">
    <text evidence="9">The sequence shown here is derived from an EMBL/GenBank/DDBJ whole genome shotgun (WGS) entry which is preliminary data.</text>
</comment>
<comment type="similarity">
    <text evidence="1 5">Belongs to the peptidase S41A family.</text>
</comment>
<dbReference type="GO" id="GO:0006508">
    <property type="term" value="P:proteolysis"/>
    <property type="evidence" value="ECO:0007669"/>
    <property type="project" value="UniProtKB-KW"/>
</dbReference>
<dbReference type="InterPro" id="IPR005151">
    <property type="entry name" value="Tail-specific_protease"/>
</dbReference>
<gene>
    <name evidence="9" type="ORF">A2765_05435</name>
</gene>
<dbReference type="AlphaFoldDB" id="A0A1F6DAA2"/>
<dbReference type="SMART" id="SM00228">
    <property type="entry name" value="PDZ"/>
    <property type="match status" value="1"/>
</dbReference>
<evidence type="ECO:0000313" key="10">
    <source>
        <dbReference type="Proteomes" id="UP000176377"/>
    </source>
</evidence>
<dbReference type="PROSITE" id="PS50106">
    <property type="entry name" value="PDZ"/>
    <property type="match status" value="1"/>
</dbReference>
<dbReference type="SMART" id="SM00245">
    <property type="entry name" value="TSPc"/>
    <property type="match status" value="1"/>
</dbReference>
<evidence type="ECO:0000256" key="6">
    <source>
        <dbReference type="SAM" id="MobiDB-lite"/>
    </source>
</evidence>
<dbReference type="GO" id="GO:0008236">
    <property type="term" value="F:serine-type peptidase activity"/>
    <property type="evidence" value="ECO:0007669"/>
    <property type="project" value="UniProtKB-KW"/>
</dbReference>
<reference evidence="9 10" key="1">
    <citation type="journal article" date="2016" name="Nat. Commun.">
        <title>Thousands of microbial genomes shed light on interconnected biogeochemical processes in an aquifer system.</title>
        <authorList>
            <person name="Anantharaman K."/>
            <person name="Brown C.T."/>
            <person name="Hug L.A."/>
            <person name="Sharon I."/>
            <person name="Castelle C.J."/>
            <person name="Probst A.J."/>
            <person name="Thomas B.C."/>
            <person name="Singh A."/>
            <person name="Wilkins M.J."/>
            <person name="Karaoz U."/>
            <person name="Brodie E.L."/>
            <person name="Williams K.H."/>
            <person name="Hubbard S.S."/>
            <person name="Banfield J.F."/>
        </authorList>
    </citation>
    <scope>NUCLEOTIDE SEQUENCE [LARGE SCALE GENOMIC DNA]</scope>
</reference>
<feature type="signal peptide" evidence="7">
    <location>
        <begin position="1"/>
        <end position="23"/>
    </location>
</feature>
<feature type="domain" description="PDZ" evidence="8">
    <location>
        <begin position="296"/>
        <end position="367"/>
    </location>
</feature>
<evidence type="ECO:0000256" key="5">
    <source>
        <dbReference type="RuleBase" id="RU004404"/>
    </source>
</evidence>
<evidence type="ECO:0000256" key="1">
    <source>
        <dbReference type="ARBA" id="ARBA00009179"/>
    </source>
</evidence>
<dbReference type="Gene3D" id="2.30.42.10">
    <property type="match status" value="1"/>
</dbReference>
<dbReference type="Gene3D" id="3.30.750.44">
    <property type="match status" value="1"/>
</dbReference>